<keyword evidence="4 6" id="KW-0472">Membrane</keyword>
<sequence length="187" mass="21040">MRKRKWLDLILNSVLIVIILFLFLPDTLVVYPFLVGANYSTDNTIGRSMFPVIKPGDTILIKLLAGDKINHIRVGDIICFKEEGSSNLISHRVTDIQIYPWLMFKTKGDANRISDGWIKIGRVKGKIVCIIPSGFFISSGRLIGLMILSVSLAIVMLRKSQPSVLTTILLVIIFMHSLGKYVYFSLK</sequence>
<dbReference type="GO" id="GO:0009003">
    <property type="term" value="F:signal peptidase activity"/>
    <property type="evidence" value="ECO:0007669"/>
    <property type="project" value="UniProtKB-EC"/>
</dbReference>
<gene>
    <name evidence="7" type="ORF">COX73_00480</name>
</gene>
<name>A0A2M7VKY8_9BACT</name>
<reference evidence="8" key="1">
    <citation type="submission" date="2017-09" db="EMBL/GenBank/DDBJ databases">
        <title>Depth-based differentiation of microbial function through sediment-hosted aquifers and enrichment of novel symbionts in the deep terrestrial subsurface.</title>
        <authorList>
            <person name="Probst A.J."/>
            <person name="Ladd B."/>
            <person name="Jarett J.K."/>
            <person name="Geller-Mcgrath D.E."/>
            <person name="Sieber C.M.K."/>
            <person name="Emerson J.B."/>
            <person name="Anantharaman K."/>
            <person name="Thomas B.C."/>
            <person name="Malmstrom R."/>
            <person name="Stieglmeier M."/>
            <person name="Klingl A."/>
            <person name="Woyke T."/>
            <person name="Ryan C.M."/>
            <person name="Banfield J.F."/>
        </authorList>
    </citation>
    <scope>NUCLEOTIDE SEQUENCE [LARGE SCALE GENOMIC DNA]</scope>
</reference>
<protein>
    <recommendedName>
        <fullName evidence="5">Signal peptidase I</fullName>
        <ecNumber evidence="5">3.4.21.89</ecNumber>
    </recommendedName>
</protein>
<feature type="transmembrane region" description="Helical" evidence="6">
    <location>
        <begin position="9"/>
        <end position="34"/>
    </location>
</feature>
<evidence type="ECO:0000256" key="2">
    <source>
        <dbReference type="ARBA" id="ARBA00022692"/>
    </source>
</evidence>
<evidence type="ECO:0000313" key="8">
    <source>
        <dbReference type="Proteomes" id="UP000231469"/>
    </source>
</evidence>
<evidence type="ECO:0000256" key="5">
    <source>
        <dbReference type="NCBIfam" id="TIGR02228"/>
    </source>
</evidence>
<feature type="transmembrane region" description="Helical" evidence="6">
    <location>
        <begin position="135"/>
        <end position="157"/>
    </location>
</feature>
<evidence type="ECO:0000256" key="4">
    <source>
        <dbReference type="ARBA" id="ARBA00023136"/>
    </source>
</evidence>
<dbReference type="GO" id="GO:0006465">
    <property type="term" value="P:signal peptide processing"/>
    <property type="evidence" value="ECO:0007669"/>
    <property type="project" value="UniProtKB-UniRule"/>
</dbReference>
<comment type="caution">
    <text evidence="7">The sequence shown here is derived from an EMBL/GenBank/DDBJ whole genome shotgun (WGS) entry which is preliminary data.</text>
</comment>
<dbReference type="AlphaFoldDB" id="A0A2M7VKY8"/>
<evidence type="ECO:0000313" key="7">
    <source>
        <dbReference type="EMBL" id="PJA02497.1"/>
    </source>
</evidence>
<comment type="subcellular location">
    <subcellularLocation>
        <location evidence="1">Membrane</location>
    </subcellularLocation>
</comment>
<keyword evidence="2 6" id="KW-0812">Transmembrane</keyword>
<dbReference type="InterPro" id="IPR036286">
    <property type="entry name" value="LexA/Signal_pep-like_sf"/>
</dbReference>
<dbReference type="GO" id="GO:0004252">
    <property type="term" value="F:serine-type endopeptidase activity"/>
    <property type="evidence" value="ECO:0007669"/>
    <property type="project" value="UniProtKB-UniRule"/>
</dbReference>
<organism evidence="7 8">
    <name type="scientific">bacterium (Candidatus Gribaldobacteria) CG_4_10_14_0_2_um_filter_36_18</name>
    <dbReference type="NCBI Taxonomy" id="2014264"/>
    <lineage>
        <taxon>Bacteria</taxon>
        <taxon>Candidatus Gribaldobacteria</taxon>
    </lineage>
</organism>
<evidence type="ECO:0000256" key="3">
    <source>
        <dbReference type="ARBA" id="ARBA00022989"/>
    </source>
</evidence>
<dbReference type="InterPro" id="IPR019533">
    <property type="entry name" value="Peptidase_S26"/>
</dbReference>
<evidence type="ECO:0000256" key="1">
    <source>
        <dbReference type="ARBA" id="ARBA00004370"/>
    </source>
</evidence>
<dbReference type="Proteomes" id="UP000231469">
    <property type="component" value="Unassembled WGS sequence"/>
</dbReference>
<accession>A0A2M7VKY8</accession>
<dbReference type="EMBL" id="PFPS01000021">
    <property type="protein sequence ID" value="PJA02497.1"/>
    <property type="molecule type" value="Genomic_DNA"/>
</dbReference>
<keyword evidence="3 6" id="KW-1133">Transmembrane helix</keyword>
<dbReference type="GO" id="GO:0016020">
    <property type="term" value="C:membrane"/>
    <property type="evidence" value="ECO:0007669"/>
    <property type="project" value="UniProtKB-SubCell"/>
</dbReference>
<dbReference type="CDD" id="cd06530">
    <property type="entry name" value="S26_SPase_I"/>
    <property type="match status" value="1"/>
</dbReference>
<proteinExistence type="predicted"/>
<dbReference type="EC" id="3.4.21.89" evidence="5"/>
<dbReference type="NCBIfam" id="TIGR02228">
    <property type="entry name" value="sigpep_I_arch"/>
    <property type="match status" value="1"/>
</dbReference>
<feature type="transmembrane region" description="Helical" evidence="6">
    <location>
        <begin position="164"/>
        <end position="184"/>
    </location>
</feature>
<dbReference type="InterPro" id="IPR001733">
    <property type="entry name" value="Peptidase_S26B"/>
</dbReference>
<evidence type="ECO:0000256" key="6">
    <source>
        <dbReference type="SAM" id="Phobius"/>
    </source>
</evidence>
<dbReference type="SUPFAM" id="SSF51306">
    <property type="entry name" value="LexA/Signal peptidase"/>
    <property type="match status" value="1"/>
</dbReference>